<dbReference type="GO" id="GO:0006777">
    <property type="term" value="P:Mo-molybdopterin cofactor biosynthetic process"/>
    <property type="evidence" value="ECO:0007669"/>
    <property type="project" value="UniProtKB-KW"/>
</dbReference>
<comment type="caution">
    <text evidence="4">The sequence shown here is derived from an EMBL/GenBank/DDBJ whole genome shotgun (WGS) entry which is preliminary data.</text>
</comment>
<protein>
    <submittedName>
        <fullName evidence="4">Molybdenum cofactor biosynthesis protein</fullName>
    </submittedName>
</protein>
<feature type="domain" description="MoaB/Mog" evidence="3">
    <location>
        <begin position="20"/>
        <end position="163"/>
    </location>
</feature>
<evidence type="ECO:0000259" key="3">
    <source>
        <dbReference type="SMART" id="SM00852"/>
    </source>
</evidence>
<organism evidence="4 5">
    <name type="scientific">Microbacterium album</name>
    <dbReference type="NCBI Taxonomy" id="2053191"/>
    <lineage>
        <taxon>Bacteria</taxon>
        <taxon>Bacillati</taxon>
        <taxon>Actinomycetota</taxon>
        <taxon>Actinomycetes</taxon>
        <taxon>Micrococcales</taxon>
        <taxon>Microbacteriaceae</taxon>
        <taxon>Microbacterium</taxon>
    </lineage>
</organism>
<dbReference type="CDD" id="cd00886">
    <property type="entry name" value="MogA_MoaB"/>
    <property type="match status" value="1"/>
</dbReference>
<evidence type="ECO:0000256" key="2">
    <source>
        <dbReference type="ARBA" id="ARBA00023150"/>
    </source>
</evidence>
<dbReference type="Gene3D" id="3.40.980.10">
    <property type="entry name" value="MoaB/Mog-like domain"/>
    <property type="match status" value="1"/>
</dbReference>
<dbReference type="InterPro" id="IPR051920">
    <property type="entry name" value="MPT_Adenylyltrnsfr/MoaC-Rel"/>
</dbReference>
<sequence>MDEPPTTTAPEPAVTELRGAVITVSDRSSRGEREDLSGPAAVAALRVGGFDCDDAVVVPDGAENVERALVAMIAAGARVIVTTGGTGLGPRDETPEGTLRVIEREVPGIAEELRRIGAAEKPAGMLSRGIAGVARGALIVNLPGSPAAVRSGMPVVLSVARHAVGQLAGEDHR</sequence>
<dbReference type="InterPro" id="IPR008284">
    <property type="entry name" value="MoCF_biosynth_CS"/>
</dbReference>
<evidence type="ECO:0000313" key="5">
    <source>
        <dbReference type="Proteomes" id="UP000657592"/>
    </source>
</evidence>
<dbReference type="NCBIfam" id="TIGR00177">
    <property type="entry name" value="molyb_syn"/>
    <property type="match status" value="1"/>
</dbReference>
<dbReference type="SMART" id="SM00852">
    <property type="entry name" value="MoCF_biosynth"/>
    <property type="match status" value="1"/>
</dbReference>
<reference evidence="4" key="2">
    <citation type="submission" date="2020-09" db="EMBL/GenBank/DDBJ databases">
        <authorList>
            <person name="Sun Q."/>
            <person name="Zhou Y."/>
        </authorList>
    </citation>
    <scope>NUCLEOTIDE SEQUENCE</scope>
    <source>
        <strain evidence="4">CGMCC 1.15794</strain>
    </source>
</reference>
<comment type="pathway">
    <text evidence="1">Cofactor biosynthesis; molybdopterin biosynthesis.</text>
</comment>
<evidence type="ECO:0000256" key="1">
    <source>
        <dbReference type="ARBA" id="ARBA00005046"/>
    </source>
</evidence>
<dbReference type="Proteomes" id="UP000657592">
    <property type="component" value="Unassembled WGS sequence"/>
</dbReference>
<dbReference type="AlphaFoldDB" id="A0A917IDX0"/>
<reference evidence="4" key="1">
    <citation type="journal article" date="2014" name="Int. J. Syst. Evol. Microbiol.">
        <title>Complete genome sequence of Corynebacterium casei LMG S-19264T (=DSM 44701T), isolated from a smear-ripened cheese.</title>
        <authorList>
            <consortium name="US DOE Joint Genome Institute (JGI-PGF)"/>
            <person name="Walter F."/>
            <person name="Albersmeier A."/>
            <person name="Kalinowski J."/>
            <person name="Ruckert C."/>
        </authorList>
    </citation>
    <scope>NUCLEOTIDE SEQUENCE</scope>
    <source>
        <strain evidence="4">CGMCC 1.15794</strain>
    </source>
</reference>
<keyword evidence="2" id="KW-0501">Molybdenum cofactor biosynthesis</keyword>
<evidence type="ECO:0000313" key="4">
    <source>
        <dbReference type="EMBL" id="GGH39521.1"/>
    </source>
</evidence>
<name>A0A917IDX0_9MICO</name>
<dbReference type="SUPFAM" id="SSF53218">
    <property type="entry name" value="Molybdenum cofactor biosynthesis proteins"/>
    <property type="match status" value="1"/>
</dbReference>
<gene>
    <name evidence="4" type="ORF">GCM10010921_10800</name>
</gene>
<dbReference type="PANTHER" id="PTHR43764">
    <property type="entry name" value="MOLYBDENUM COFACTOR BIOSYNTHESIS"/>
    <property type="match status" value="1"/>
</dbReference>
<dbReference type="RefSeq" id="WP_188755235.1">
    <property type="nucleotide sequence ID" value="NZ_BMJY01000003.1"/>
</dbReference>
<dbReference type="InterPro" id="IPR001453">
    <property type="entry name" value="MoaB/Mog_dom"/>
</dbReference>
<dbReference type="PANTHER" id="PTHR43764:SF1">
    <property type="entry name" value="MOLYBDOPTERIN MOLYBDOTRANSFERASE"/>
    <property type="match status" value="1"/>
</dbReference>
<dbReference type="PROSITE" id="PS01078">
    <property type="entry name" value="MOCF_BIOSYNTHESIS_1"/>
    <property type="match status" value="1"/>
</dbReference>
<accession>A0A917IDX0</accession>
<keyword evidence="5" id="KW-1185">Reference proteome</keyword>
<dbReference type="EMBL" id="BMJY01000003">
    <property type="protein sequence ID" value="GGH39521.1"/>
    <property type="molecule type" value="Genomic_DNA"/>
</dbReference>
<dbReference type="InterPro" id="IPR036425">
    <property type="entry name" value="MoaB/Mog-like_dom_sf"/>
</dbReference>
<dbReference type="Pfam" id="PF00994">
    <property type="entry name" value="MoCF_biosynth"/>
    <property type="match status" value="1"/>
</dbReference>
<proteinExistence type="predicted"/>